<comment type="caution">
    <text evidence="1">The sequence shown here is derived from an EMBL/GenBank/DDBJ whole genome shotgun (WGS) entry which is preliminary data.</text>
</comment>
<evidence type="ECO:0000313" key="1">
    <source>
        <dbReference type="EMBL" id="PSR76467.1"/>
    </source>
</evidence>
<reference evidence="1 2" key="1">
    <citation type="submission" date="2018-02" db="EMBL/GenBank/DDBJ databases">
        <title>Genome sequence of the basidiomycete white-rot fungus Phlebia centrifuga.</title>
        <authorList>
            <person name="Granchi Z."/>
            <person name="Peng M."/>
            <person name="de Vries R.P."/>
            <person name="Hilden K."/>
            <person name="Makela M.R."/>
            <person name="Grigoriev I."/>
            <person name="Riley R."/>
        </authorList>
    </citation>
    <scope>NUCLEOTIDE SEQUENCE [LARGE SCALE GENOMIC DNA]</scope>
    <source>
        <strain evidence="1 2">FBCC195</strain>
    </source>
</reference>
<proteinExistence type="predicted"/>
<keyword evidence="2" id="KW-1185">Reference proteome</keyword>
<dbReference type="EMBL" id="MLYV02000843">
    <property type="protein sequence ID" value="PSR76467.1"/>
    <property type="molecule type" value="Genomic_DNA"/>
</dbReference>
<dbReference type="AlphaFoldDB" id="A0A2R6NTN4"/>
<dbReference type="Proteomes" id="UP000186601">
    <property type="component" value="Unassembled WGS sequence"/>
</dbReference>
<sequence length="156" mass="17386">MSLDDGLEARADQVQDYPVICSDKLSEVSCPLPRIQFILASNTQKDSFPRLETIAINLRDNFDSIEQVIASDWQTLNELSTHLPHIPTVVLGFRSREDASYFVSEVVDATLGTLLLLGKLSYAVADKAGTKWSRVTPNLDILEGAHLDKDDLWRAI</sequence>
<protein>
    <submittedName>
        <fullName evidence="1">Uncharacterized protein</fullName>
    </submittedName>
</protein>
<gene>
    <name evidence="1" type="ORF">PHLCEN_2v8442</name>
</gene>
<name>A0A2R6NTN4_9APHY</name>
<evidence type="ECO:0000313" key="2">
    <source>
        <dbReference type="Proteomes" id="UP000186601"/>
    </source>
</evidence>
<accession>A0A2R6NTN4</accession>
<organism evidence="1 2">
    <name type="scientific">Hermanssonia centrifuga</name>
    <dbReference type="NCBI Taxonomy" id="98765"/>
    <lineage>
        <taxon>Eukaryota</taxon>
        <taxon>Fungi</taxon>
        <taxon>Dikarya</taxon>
        <taxon>Basidiomycota</taxon>
        <taxon>Agaricomycotina</taxon>
        <taxon>Agaricomycetes</taxon>
        <taxon>Polyporales</taxon>
        <taxon>Meruliaceae</taxon>
        <taxon>Hermanssonia</taxon>
    </lineage>
</organism>